<keyword evidence="3" id="KW-1185">Reference proteome</keyword>
<evidence type="ECO:0000313" key="3">
    <source>
        <dbReference type="Proteomes" id="UP001194468"/>
    </source>
</evidence>
<feature type="compositionally biased region" description="Basic and acidic residues" evidence="1">
    <location>
        <begin position="102"/>
        <end position="122"/>
    </location>
</feature>
<accession>A0AAD4BLV7</accession>
<evidence type="ECO:0000256" key="1">
    <source>
        <dbReference type="SAM" id="MobiDB-lite"/>
    </source>
</evidence>
<feature type="region of interest" description="Disordered" evidence="1">
    <location>
        <begin position="305"/>
        <end position="326"/>
    </location>
</feature>
<protein>
    <submittedName>
        <fullName evidence="2">Uncharacterized protein</fullName>
    </submittedName>
</protein>
<gene>
    <name evidence="2" type="ORF">L210DRAFT_3506951</name>
</gene>
<feature type="region of interest" description="Disordered" evidence="1">
    <location>
        <begin position="87"/>
        <end position="153"/>
    </location>
</feature>
<feature type="compositionally biased region" description="Basic and acidic residues" evidence="1">
    <location>
        <begin position="33"/>
        <end position="49"/>
    </location>
</feature>
<sequence>MSFLSKGEFNSEPEGKEERAEMCQWHELHRSATERGAMEHPEFEADATKENGGGCNEPEDVPILPAERDRESLEGCLRVTEWWSNSRSCHRMSEDAAETGSEEVRRWAVKRTGERSENRKNVEQSSHNPGKGKRVEVTRSSGGSYRKNAQRSDAKAESGVKWIRLEWHTRSGGDPRKEDSMERARKRICEEKRNKEEPSWGDLIHKENAPELVGSEMDGAVMEQYWRRSGGLEVREVRRRLPGVRMHWVISEMIPEMTSETKVIIGDVEMTLISGLGGRQKMTSGLAFRLQESGEVAARNLIGSTDRIEGRASGSNDNMHQESNEG</sequence>
<dbReference type="AlphaFoldDB" id="A0AAD4BLV7"/>
<proteinExistence type="predicted"/>
<organism evidence="2 3">
    <name type="scientific">Boletus edulis BED1</name>
    <dbReference type="NCBI Taxonomy" id="1328754"/>
    <lineage>
        <taxon>Eukaryota</taxon>
        <taxon>Fungi</taxon>
        <taxon>Dikarya</taxon>
        <taxon>Basidiomycota</taxon>
        <taxon>Agaricomycotina</taxon>
        <taxon>Agaricomycetes</taxon>
        <taxon>Agaricomycetidae</taxon>
        <taxon>Boletales</taxon>
        <taxon>Boletineae</taxon>
        <taxon>Boletaceae</taxon>
        <taxon>Boletoideae</taxon>
        <taxon>Boletus</taxon>
    </lineage>
</organism>
<dbReference type="EMBL" id="WHUW01000032">
    <property type="protein sequence ID" value="KAF8433744.1"/>
    <property type="molecule type" value="Genomic_DNA"/>
</dbReference>
<dbReference type="Proteomes" id="UP001194468">
    <property type="component" value="Unassembled WGS sequence"/>
</dbReference>
<evidence type="ECO:0000313" key="2">
    <source>
        <dbReference type="EMBL" id="KAF8433744.1"/>
    </source>
</evidence>
<name>A0AAD4BLV7_BOLED</name>
<reference evidence="2" key="2">
    <citation type="journal article" date="2020" name="Nat. Commun.">
        <title>Large-scale genome sequencing of mycorrhizal fungi provides insights into the early evolution of symbiotic traits.</title>
        <authorList>
            <person name="Miyauchi S."/>
            <person name="Kiss E."/>
            <person name="Kuo A."/>
            <person name="Drula E."/>
            <person name="Kohler A."/>
            <person name="Sanchez-Garcia M."/>
            <person name="Morin E."/>
            <person name="Andreopoulos B."/>
            <person name="Barry K.W."/>
            <person name="Bonito G."/>
            <person name="Buee M."/>
            <person name="Carver A."/>
            <person name="Chen C."/>
            <person name="Cichocki N."/>
            <person name="Clum A."/>
            <person name="Culley D."/>
            <person name="Crous P.W."/>
            <person name="Fauchery L."/>
            <person name="Girlanda M."/>
            <person name="Hayes R.D."/>
            <person name="Keri Z."/>
            <person name="LaButti K."/>
            <person name="Lipzen A."/>
            <person name="Lombard V."/>
            <person name="Magnuson J."/>
            <person name="Maillard F."/>
            <person name="Murat C."/>
            <person name="Nolan M."/>
            <person name="Ohm R.A."/>
            <person name="Pangilinan J."/>
            <person name="Pereira M.F."/>
            <person name="Perotto S."/>
            <person name="Peter M."/>
            <person name="Pfister S."/>
            <person name="Riley R."/>
            <person name="Sitrit Y."/>
            <person name="Stielow J.B."/>
            <person name="Szollosi G."/>
            <person name="Zifcakova L."/>
            <person name="Stursova M."/>
            <person name="Spatafora J.W."/>
            <person name="Tedersoo L."/>
            <person name="Vaario L.M."/>
            <person name="Yamada A."/>
            <person name="Yan M."/>
            <person name="Wang P."/>
            <person name="Xu J."/>
            <person name="Bruns T."/>
            <person name="Baldrian P."/>
            <person name="Vilgalys R."/>
            <person name="Dunand C."/>
            <person name="Henrissat B."/>
            <person name="Grigoriev I.V."/>
            <person name="Hibbett D."/>
            <person name="Nagy L.G."/>
            <person name="Martin F.M."/>
        </authorList>
    </citation>
    <scope>NUCLEOTIDE SEQUENCE</scope>
    <source>
        <strain evidence="2">BED1</strain>
    </source>
</reference>
<feature type="region of interest" description="Disordered" evidence="1">
    <location>
        <begin position="33"/>
        <end position="67"/>
    </location>
</feature>
<reference evidence="2" key="1">
    <citation type="submission" date="2019-10" db="EMBL/GenBank/DDBJ databases">
        <authorList>
            <consortium name="DOE Joint Genome Institute"/>
            <person name="Kuo A."/>
            <person name="Miyauchi S."/>
            <person name="Kiss E."/>
            <person name="Drula E."/>
            <person name="Kohler A."/>
            <person name="Sanchez-Garcia M."/>
            <person name="Andreopoulos B."/>
            <person name="Barry K.W."/>
            <person name="Bonito G."/>
            <person name="Buee M."/>
            <person name="Carver A."/>
            <person name="Chen C."/>
            <person name="Cichocki N."/>
            <person name="Clum A."/>
            <person name="Culley D."/>
            <person name="Crous P.W."/>
            <person name="Fauchery L."/>
            <person name="Girlanda M."/>
            <person name="Hayes R."/>
            <person name="Keri Z."/>
            <person name="LaButti K."/>
            <person name="Lipzen A."/>
            <person name="Lombard V."/>
            <person name="Magnuson J."/>
            <person name="Maillard F."/>
            <person name="Morin E."/>
            <person name="Murat C."/>
            <person name="Nolan M."/>
            <person name="Ohm R."/>
            <person name="Pangilinan J."/>
            <person name="Pereira M."/>
            <person name="Perotto S."/>
            <person name="Peter M."/>
            <person name="Riley R."/>
            <person name="Sitrit Y."/>
            <person name="Stielow B."/>
            <person name="Szollosi G."/>
            <person name="Zifcakova L."/>
            <person name="Stursova M."/>
            <person name="Spatafora J.W."/>
            <person name="Tedersoo L."/>
            <person name="Vaario L.-M."/>
            <person name="Yamada A."/>
            <person name="Yan M."/>
            <person name="Wang P."/>
            <person name="Xu J."/>
            <person name="Bruns T."/>
            <person name="Baldrian P."/>
            <person name="Vilgalys R."/>
            <person name="Henrissat B."/>
            <person name="Grigoriev I.V."/>
            <person name="Hibbett D."/>
            <person name="Nagy L.G."/>
            <person name="Martin F.M."/>
        </authorList>
    </citation>
    <scope>NUCLEOTIDE SEQUENCE</scope>
    <source>
        <strain evidence="2">BED1</strain>
    </source>
</reference>
<comment type="caution">
    <text evidence="2">The sequence shown here is derived from an EMBL/GenBank/DDBJ whole genome shotgun (WGS) entry which is preliminary data.</text>
</comment>
<feature type="region of interest" description="Disordered" evidence="1">
    <location>
        <begin position="1"/>
        <end position="21"/>
    </location>
</feature>